<keyword evidence="1" id="KW-0812">Transmembrane</keyword>
<reference evidence="2 3" key="1">
    <citation type="submission" date="2024-09" db="EMBL/GenBank/DDBJ databases">
        <authorList>
            <person name="Sun Q."/>
            <person name="Mori K."/>
        </authorList>
    </citation>
    <scope>NUCLEOTIDE SEQUENCE [LARGE SCALE GENOMIC DNA]</scope>
    <source>
        <strain evidence="2 3">TISTR 2452</strain>
    </source>
</reference>
<accession>A0ABV5KKZ2</accession>
<keyword evidence="3" id="KW-1185">Reference proteome</keyword>
<feature type="transmembrane region" description="Helical" evidence="1">
    <location>
        <begin position="117"/>
        <end position="134"/>
    </location>
</feature>
<evidence type="ECO:0000256" key="1">
    <source>
        <dbReference type="SAM" id="Phobius"/>
    </source>
</evidence>
<keyword evidence="1" id="KW-0472">Membrane</keyword>
<dbReference type="Pfam" id="PF09997">
    <property type="entry name" value="DUF2238"/>
    <property type="match status" value="1"/>
</dbReference>
<feature type="transmembrane region" description="Helical" evidence="1">
    <location>
        <begin position="26"/>
        <end position="43"/>
    </location>
</feature>
<dbReference type="RefSeq" id="WP_377492419.1">
    <property type="nucleotide sequence ID" value="NZ_JBHMDO010000015.1"/>
</dbReference>
<feature type="transmembrane region" description="Helical" evidence="1">
    <location>
        <begin position="49"/>
        <end position="67"/>
    </location>
</feature>
<feature type="transmembrane region" description="Helical" evidence="1">
    <location>
        <begin position="198"/>
        <end position="215"/>
    </location>
</feature>
<sequence length="219" mass="25256">MSRVSQHNEDASAAAWRVKHFRENRTLHIALVVFALFWLWMGYDPYRKFNWWLENLLTLLAAAGLIATGRWFVWSNTSYLLIIAFIALHTVGAHYSYNETPLDRWLNALFAFERNNYDRIVHCAFGLLIAYPVYELLRRVAGVRHGWSCVLVPCVILAFGAFYELIEMWVTFILDPERGALFLGSQGDPWDAHHDMEVALYGAIIAMLATALTRGKKHH</sequence>
<name>A0ABV5KKZ2_9BACL</name>
<feature type="transmembrane region" description="Helical" evidence="1">
    <location>
        <begin position="79"/>
        <end position="97"/>
    </location>
</feature>
<protein>
    <submittedName>
        <fullName evidence="2">DUF2238 domain-containing protein</fullName>
    </submittedName>
</protein>
<dbReference type="Proteomes" id="UP001589747">
    <property type="component" value="Unassembled WGS sequence"/>
</dbReference>
<gene>
    <name evidence="2" type="ORF">ACFFSY_07825</name>
</gene>
<proteinExistence type="predicted"/>
<dbReference type="EMBL" id="JBHMDO010000015">
    <property type="protein sequence ID" value="MFB9325834.1"/>
    <property type="molecule type" value="Genomic_DNA"/>
</dbReference>
<dbReference type="PIRSF" id="PIRSF020606">
    <property type="entry name" value="UCP020606"/>
    <property type="match status" value="1"/>
</dbReference>
<evidence type="ECO:0000313" key="3">
    <source>
        <dbReference type="Proteomes" id="UP001589747"/>
    </source>
</evidence>
<dbReference type="InterPro" id="IPR014509">
    <property type="entry name" value="YjdF-like"/>
</dbReference>
<keyword evidence="1" id="KW-1133">Transmembrane helix</keyword>
<organism evidence="2 3">
    <name type="scientific">Paenibacillus aurantiacus</name>
    <dbReference type="NCBI Taxonomy" id="1936118"/>
    <lineage>
        <taxon>Bacteria</taxon>
        <taxon>Bacillati</taxon>
        <taxon>Bacillota</taxon>
        <taxon>Bacilli</taxon>
        <taxon>Bacillales</taxon>
        <taxon>Paenibacillaceae</taxon>
        <taxon>Paenibacillus</taxon>
    </lineage>
</organism>
<evidence type="ECO:0000313" key="2">
    <source>
        <dbReference type="EMBL" id="MFB9325834.1"/>
    </source>
</evidence>
<comment type="caution">
    <text evidence="2">The sequence shown here is derived from an EMBL/GenBank/DDBJ whole genome shotgun (WGS) entry which is preliminary data.</text>
</comment>
<dbReference type="InterPro" id="IPR058534">
    <property type="entry name" value="YjdF"/>
</dbReference>
<feature type="transmembrane region" description="Helical" evidence="1">
    <location>
        <begin position="146"/>
        <end position="166"/>
    </location>
</feature>